<dbReference type="Proteomes" id="UP000267844">
    <property type="component" value="Unassembled WGS sequence"/>
</dbReference>
<dbReference type="RefSeq" id="WP_125350007.1">
    <property type="nucleotide sequence ID" value="NZ_RHPN01000018.1"/>
</dbReference>
<sequence length="341" mass="37806">MINNNLFQKIVSTITLLLTMAVSAQFTLNAHNNGWVQVNGSSGVTATNVVAIEMHMSGALNYKNWSLVARVVSPIVNSQKKEFPVEKLKLKFNNYTTSQYYSENYPTLNQLGVIQNNIAMSFSPNYFIRNSPLTIATPAGKYGAIVLNYDIVIDAGTYLNALKSWNNYSIQFEFSLLNEFGTLIGKSLFPIEMQISPNGNYESAPAFSIAVDGSAVNAELVFNTIQDYRNGVKKEYQNGLIVSSDTAYDIQVSSLNQYLQSSDAQNLELNSINVQIKDIETNNLSKVIKLSNYNQSLMTNSSKTASKKYNIIYSTTPSDNKILNSKPGNYSTSLLYTITPL</sequence>
<evidence type="ECO:0000256" key="1">
    <source>
        <dbReference type="SAM" id="SignalP"/>
    </source>
</evidence>
<protein>
    <submittedName>
        <fullName evidence="2">Uncharacterized protein</fullName>
    </submittedName>
</protein>
<reference evidence="2 3" key="1">
    <citation type="submission" date="2018-10" db="EMBL/GenBank/DDBJ databases">
        <title>Transmission dynamics of multidrug resistant bacteria on intensive care unit surfaces.</title>
        <authorList>
            <person name="D'Souza A.W."/>
            <person name="Potter R.F."/>
            <person name="Wallace M."/>
            <person name="Shupe A."/>
            <person name="Patel S."/>
            <person name="Sun S."/>
            <person name="Gul D."/>
            <person name="Kwon J.H."/>
            <person name="Andleeb S."/>
            <person name="Burnham C.-A.D."/>
            <person name="Dantas G."/>
        </authorList>
    </citation>
    <scope>NUCLEOTIDE SEQUENCE [LARGE SCALE GENOMIC DNA]</scope>
    <source>
        <strain evidence="2 3">WF_348</strain>
    </source>
</reference>
<dbReference type="EMBL" id="RHPO01000018">
    <property type="protein sequence ID" value="RRT91150.1"/>
    <property type="molecule type" value="Genomic_DNA"/>
</dbReference>
<proteinExistence type="predicted"/>
<evidence type="ECO:0000313" key="2">
    <source>
        <dbReference type="EMBL" id="RRT91150.1"/>
    </source>
</evidence>
<feature type="chain" id="PRO_5018717719" evidence="1">
    <location>
        <begin position="25"/>
        <end position="341"/>
    </location>
</feature>
<evidence type="ECO:0000313" key="3">
    <source>
        <dbReference type="Proteomes" id="UP000267844"/>
    </source>
</evidence>
<keyword evidence="1" id="KW-0732">Signal</keyword>
<feature type="signal peptide" evidence="1">
    <location>
        <begin position="1"/>
        <end position="24"/>
    </location>
</feature>
<accession>A0A3R8SRE6</accession>
<name>A0A3R8SRE6_9FLAO</name>
<comment type="caution">
    <text evidence="2">The sequence shown here is derived from an EMBL/GenBank/DDBJ whole genome shotgun (WGS) entry which is preliminary data.</text>
</comment>
<dbReference type="AlphaFoldDB" id="A0A3R8SRE6"/>
<gene>
    <name evidence="2" type="ORF">EGI89_09425</name>
</gene>
<organism evidence="2 3">
    <name type="scientific">Empedobacter falsenii</name>
    <dbReference type="NCBI Taxonomy" id="343874"/>
    <lineage>
        <taxon>Bacteria</taxon>
        <taxon>Pseudomonadati</taxon>
        <taxon>Bacteroidota</taxon>
        <taxon>Flavobacteriia</taxon>
        <taxon>Flavobacteriales</taxon>
        <taxon>Weeksellaceae</taxon>
        <taxon>Empedobacter</taxon>
    </lineage>
</organism>